<dbReference type="SUPFAM" id="SSF56322">
    <property type="entry name" value="ADC synthase"/>
    <property type="match status" value="1"/>
</dbReference>
<dbReference type="PANTHER" id="PTHR42839:SF1">
    <property type="entry name" value="ISOCHORISMATE SYNTHASE MENF"/>
    <property type="match status" value="1"/>
</dbReference>
<dbReference type="InterPro" id="IPR015890">
    <property type="entry name" value="Chorismate_C"/>
</dbReference>
<comment type="caution">
    <text evidence="7">The sequence shown here is derived from an EMBL/GenBank/DDBJ whole genome shotgun (WGS) entry which is preliminary data.</text>
</comment>
<organism evidence="7 8">
    <name type="scientific">Tengunoibacter tsumagoiensis</name>
    <dbReference type="NCBI Taxonomy" id="2014871"/>
    <lineage>
        <taxon>Bacteria</taxon>
        <taxon>Bacillati</taxon>
        <taxon>Chloroflexota</taxon>
        <taxon>Ktedonobacteria</taxon>
        <taxon>Ktedonobacterales</taxon>
        <taxon>Dictyobacteraceae</taxon>
        <taxon>Tengunoibacter</taxon>
    </lineage>
</organism>
<dbReference type="Pfam" id="PF00425">
    <property type="entry name" value="Chorismate_bind"/>
    <property type="match status" value="1"/>
</dbReference>
<evidence type="ECO:0000256" key="3">
    <source>
        <dbReference type="ARBA" id="ARBA00012824"/>
    </source>
</evidence>
<evidence type="ECO:0000313" key="7">
    <source>
        <dbReference type="EMBL" id="GCE15612.1"/>
    </source>
</evidence>
<accession>A0A402A8X6</accession>
<keyword evidence="8" id="KW-1185">Reference proteome</keyword>
<keyword evidence="4" id="KW-0413">Isomerase</keyword>
<evidence type="ECO:0000259" key="6">
    <source>
        <dbReference type="Pfam" id="PF00425"/>
    </source>
</evidence>
<dbReference type="EC" id="5.4.4.2" evidence="3"/>
<gene>
    <name evidence="7" type="ORF">KTT_54710</name>
</gene>
<protein>
    <recommendedName>
        <fullName evidence="3">isochorismate synthase</fullName>
        <ecNumber evidence="3">5.4.4.2</ecNumber>
    </recommendedName>
    <alternativeName>
        <fullName evidence="5">Isochorismate mutase</fullName>
    </alternativeName>
</protein>
<feature type="domain" description="Chorismate-utilising enzyme C-terminal" evidence="6">
    <location>
        <begin position="219"/>
        <end position="474"/>
    </location>
</feature>
<dbReference type="OrthoDB" id="9803598at2"/>
<name>A0A402A8X6_9CHLR</name>
<comment type="catalytic activity">
    <reaction evidence="1">
        <text>chorismate = isochorismate</text>
        <dbReference type="Rhea" id="RHEA:18985"/>
        <dbReference type="ChEBI" id="CHEBI:29748"/>
        <dbReference type="ChEBI" id="CHEBI:29780"/>
        <dbReference type="EC" id="5.4.4.2"/>
    </reaction>
</comment>
<evidence type="ECO:0000313" key="8">
    <source>
        <dbReference type="Proteomes" id="UP000287352"/>
    </source>
</evidence>
<evidence type="ECO:0000256" key="5">
    <source>
        <dbReference type="ARBA" id="ARBA00041564"/>
    </source>
</evidence>
<evidence type="ECO:0000256" key="4">
    <source>
        <dbReference type="ARBA" id="ARBA00023235"/>
    </source>
</evidence>
<dbReference type="PANTHER" id="PTHR42839">
    <property type="entry name" value="ISOCHORISMATE SYNTHASE ENTC"/>
    <property type="match status" value="1"/>
</dbReference>
<dbReference type="EMBL" id="BIFR01000002">
    <property type="protein sequence ID" value="GCE15612.1"/>
    <property type="molecule type" value="Genomic_DNA"/>
</dbReference>
<dbReference type="NCBIfam" id="TIGR00543">
    <property type="entry name" value="isochor_syn"/>
    <property type="match status" value="1"/>
</dbReference>
<proteinExistence type="inferred from homology"/>
<dbReference type="AlphaFoldDB" id="A0A402A8X6"/>
<dbReference type="Gene3D" id="3.60.120.10">
    <property type="entry name" value="Anthranilate synthase"/>
    <property type="match status" value="1"/>
</dbReference>
<dbReference type="GO" id="GO:0009697">
    <property type="term" value="P:salicylic acid biosynthetic process"/>
    <property type="evidence" value="ECO:0007669"/>
    <property type="project" value="TreeGrafter"/>
</dbReference>
<evidence type="ECO:0000256" key="1">
    <source>
        <dbReference type="ARBA" id="ARBA00000799"/>
    </source>
</evidence>
<dbReference type="GO" id="GO:0008909">
    <property type="term" value="F:isochorismate synthase activity"/>
    <property type="evidence" value="ECO:0007669"/>
    <property type="project" value="UniProtKB-EC"/>
</dbReference>
<dbReference type="RefSeq" id="WP_126583044.1">
    <property type="nucleotide sequence ID" value="NZ_BIFR01000002.1"/>
</dbReference>
<sequence>MKVLPGLFQDTLLRLLQQAHKRAEQHKKDILISLTVPITVRDGLTLFSSNRYQQDSQFFWEHPQTQRTLVGIGCATRIQLDGGSRFQAVNAYWKELLQHAVIQEEHTLSLSSGQAHISGPILFGGFAFHETEEKSALWEGFPGASFVVPLILFSTHKEDTTVTFNYIVKPDTALYRDEDYCVTIFSQLLVLQEETYTPGASHPERELLIKRDKQFLTADDWKQLVSQSVQSIRQGEYQKIVLARGIKIELQPATERFNIGDIVNHLRHHHSNAYIFALQHEKRYFCGATPELLINTHNGTIHTMALAGSAPRGQTLAEDQNIAMHLLQSKKLLEEHRFVVSAIYQALQPLCASVSYSENPEILRLENVQHLITPLAGKLLPMRTILDLVEALHPTPAVGGLPQKKALEIIRQEEKLDRGWYASPIGWLDAYGNGEFAVALRSSLIDGQSATLFAGCGIVADSDPEEEYKETCWKFQAMMNSLGVGISTLPQQDL</sequence>
<comment type="similarity">
    <text evidence="2">Belongs to the isochorismate synthase family.</text>
</comment>
<reference evidence="8" key="1">
    <citation type="submission" date="2018-12" db="EMBL/GenBank/DDBJ databases">
        <title>Tengunoibacter tsumagoiensis gen. nov., sp. nov., Dictyobacter kobayashii sp. nov., D. alpinus sp. nov., and D. joshuensis sp. nov. and description of Dictyobacteraceae fam. nov. within the order Ktedonobacterales isolated from Tengu-no-mugimeshi.</title>
        <authorList>
            <person name="Wang C.M."/>
            <person name="Zheng Y."/>
            <person name="Sakai Y."/>
            <person name="Toyoda A."/>
            <person name="Minakuchi Y."/>
            <person name="Abe K."/>
            <person name="Yokota A."/>
            <person name="Yabe S."/>
        </authorList>
    </citation>
    <scope>NUCLEOTIDE SEQUENCE [LARGE SCALE GENOMIC DNA]</scope>
    <source>
        <strain evidence="8">Uno3</strain>
    </source>
</reference>
<dbReference type="Proteomes" id="UP000287352">
    <property type="component" value="Unassembled WGS sequence"/>
</dbReference>
<dbReference type="InterPro" id="IPR005801">
    <property type="entry name" value="ADC_synthase"/>
</dbReference>
<dbReference type="InterPro" id="IPR004561">
    <property type="entry name" value="IsoChor_synthase"/>
</dbReference>
<evidence type="ECO:0000256" key="2">
    <source>
        <dbReference type="ARBA" id="ARBA00005297"/>
    </source>
</evidence>